<reference evidence="10" key="2">
    <citation type="journal article" date="2023" name="BMC Genomics">
        <title>Pest status, molecular evolution, and epigenetic factors derived from the genome assembly of Frankliniella fusca, a thysanopteran phytovirus vector.</title>
        <authorList>
            <person name="Catto M.A."/>
            <person name="Labadie P.E."/>
            <person name="Jacobson A.L."/>
            <person name="Kennedy G.G."/>
            <person name="Srinivasan R."/>
            <person name="Hunt B.G."/>
        </authorList>
    </citation>
    <scope>NUCLEOTIDE SEQUENCE</scope>
    <source>
        <strain evidence="10">PL_HMW_Pooled</strain>
    </source>
</reference>
<evidence type="ECO:0000256" key="5">
    <source>
        <dbReference type="ARBA" id="ARBA00054763"/>
    </source>
</evidence>
<name>A0AAE1L8M9_9NEOP</name>
<reference evidence="10" key="1">
    <citation type="submission" date="2021-07" db="EMBL/GenBank/DDBJ databases">
        <authorList>
            <person name="Catto M.A."/>
            <person name="Jacobson A."/>
            <person name="Kennedy G."/>
            <person name="Labadie P."/>
            <person name="Hunt B.G."/>
            <person name="Srinivasan R."/>
        </authorList>
    </citation>
    <scope>NUCLEOTIDE SEQUENCE</scope>
    <source>
        <strain evidence="10">PL_HMW_Pooled</strain>
        <tissue evidence="10">Head</tissue>
    </source>
</reference>
<dbReference type="Gene3D" id="1.10.1580.10">
    <property type="match status" value="1"/>
</dbReference>
<accession>A0AAE1L8M9</accession>
<dbReference type="Pfam" id="PF01926">
    <property type="entry name" value="MMR_HSR1"/>
    <property type="match status" value="1"/>
</dbReference>
<keyword evidence="3 7" id="KW-0342">GTP-binding</keyword>
<dbReference type="Proteomes" id="UP001219518">
    <property type="component" value="Unassembled WGS sequence"/>
</dbReference>
<dbReference type="InterPro" id="IPR024929">
    <property type="entry name" value="GNL2_CP_dom"/>
</dbReference>
<gene>
    <name evidence="10" type="ORF">KUF71_019263</name>
</gene>
<sequence length="645" mass="73395">MPKTKSRSGAPRKQGINKTGHSMNPERSADSLKGVSNPRSKSTIKRLQMYRNFKAKRNKSGEILTPAPFQGWLAAGTMARVEPNQKWFGNSRVIGQNALQKFQEELGSAVKDPYQVVMKATKLPITLLNEKAKNARVHILETESFDKVFGPKKNRKRVNLKFRDVESLSETVTSTTEQYNDEKDHDLIRDNGGVKDAQREWIMGAGQSKRIWNELYKVIDSSDVILQVLDARDPMGTRSPQLETFLKTEKKHKHLIFILNKVDLIPNWVTQRWVAILSSEYPTIAFHSSLTHPFGKGALINLLRQFGKLHEDKKQISVGLIGYPNVGKSSVINTLRSKKVCKVAPIAGETKVWQYITLMKRIFLIDCPGVVNANEESDADKVLKGVVRVEMVANPEDYIPVVLERVRKEYIVKTYKIDDWESHLDFLKKLAVKSGKLLKGGEPDYAVVSRMVLNDWQRGKLPFYVPPAGFEQPLSAQSSEAITTSSAKIVVTENPKETKTEESADSNEQPSKDDPNPFVVVQDFSQIRVMLDYNTEDNPFPTKEEKEAALDRKRKKEEDREEKKKKSKYVVYDTESEESGSDLSSDEDDVADNKAIPLPPSPKPQRKLTSRVRRRMERDQKRKKIGSNFYEVANVKNRSHRKKAE</sequence>
<comment type="similarity">
    <text evidence="7">Belongs to the TRAFAC class YlqF/YawG GTPase family. NOG2 subfamily.</text>
</comment>
<evidence type="ECO:0000256" key="2">
    <source>
        <dbReference type="ARBA" id="ARBA00022741"/>
    </source>
</evidence>
<feature type="region of interest" description="Disordered" evidence="8">
    <location>
        <begin position="481"/>
        <end position="518"/>
    </location>
</feature>
<dbReference type="InterPro" id="IPR006073">
    <property type="entry name" value="GTP-bd"/>
</dbReference>
<dbReference type="FunFam" id="1.10.1580.10:FF:000001">
    <property type="entry name" value="Nucleolar GTP-binding protein 2"/>
    <property type="match status" value="1"/>
</dbReference>
<dbReference type="PROSITE" id="PS51721">
    <property type="entry name" value="G_CP"/>
    <property type="match status" value="1"/>
</dbReference>
<comment type="subcellular location">
    <subcellularLocation>
        <location evidence="1 7">Nucleus</location>
        <location evidence="1 7">Nucleolus</location>
    </subcellularLocation>
</comment>
<dbReference type="InterPro" id="IPR050755">
    <property type="entry name" value="TRAFAC_YlqF/YawG_RiboMat"/>
</dbReference>
<feature type="compositionally biased region" description="Acidic residues" evidence="8">
    <location>
        <begin position="574"/>
        <end position="590"/>
    </location>
</feature>
<dbReference type="EMBL" id="JAHWGI010000083">
    <property type="protein sequence ID" value="KAK3909007.1"/>
    <property type="molecule type" value="Genomic_DNA"/>
</dbReference>
<dbReference type="GO" id="GO:0005730">
    <property type="term" value="C:nucleolus"/>
    <property type="evidence" value="ECO:0007669"/>
    <property type="project" value="UniProtKB-SubCell"/>
</dbReference>
<feature type="compositionally biased region" description="Basic and acidic residues" evidence="8">
    <location>
        <begin position="542"/>
        <end position="564"/>
    </location>
</feature>
<dbReference type="InterPro" id="IPR030378">
    <property type="entry name" value="G_CP_dom"/>
</dbReference>
<dbReference type="AlphaFoldDB" id="A0AAE1L8M9"/>
<dbReference type="InterPro" id="IPR027417">
    <property type="entry name" value="P-loop_NTPase"/>
</dbReference>
<protein>
    <recommendedName>
        <fullName evidence="7">Nucleolar GTP-binding protein 2</fullName>
    </recommendedName>
</protein>
<evidence type="ECO:0000256" key="7">
    <source>
        <dbReference type="RuleBase" id="RU364023"/>
    </source>
</evidence>
<dbReference type="CDD" id="cd01858">
    <property type="entry name" value="NGP_1"/>
    <property type="match status" value="1"/>
</dbReference>
<organism evidence="10 11">
    <name type="scientific">Frankliniella fusca</name>
    <dbReference type="NCBI Taxonomy" id="407009"/>
    <lineage>
        <taxon>Eukaryota</taxon>
        <taxon>Metazoa</taxon>
        <taxon>Ecdysozoa</taxon>
        <taxon>Arthropoda</taxon>
        <taxon>Hexapoda</taxon>
        <taxon>Insecta</taxon>
        <taxon>Pterygota</taxon>
        <taxon>Neoptera</taxon>
        <taxon>Paraneoptera</taxon>
        <taxon>Thysanoptera</taxon>
        <taxon>Terebrantia</taxon>
        <taxon>Thripoidea</taxon>
        <taxon>Thripidae</taxon>
        <taxon>Frankliniella</taxon>
    </lineage>
</organism>
<evidence type="ECO:0000256" key="8">
    <source>
        <dbReference type="SAM" id="MobiDB-lite"/>
    </source>
</evidence>
<dbReference type="Pfam" id="PF08153">
    <property type="entry name" value="NGP1NT"/>
    <property type="match status" value="1"/>
</dbReference>
<keyword evidence="2 7" id="KW-0547">Nucleotide-binding</keyword>
<evidence type="ECO:0000259" key="9">
    <source>
        <dbReference type="PROSITE" id="PS51721"/>
    </source>
</evidence>
<dbReference type="Gene3D" id="3.40.50.300">
    <property type="entry name" value="P-loop containing nucleotide triphosphate hydrolases"/>
    <property type="match status" value="1"/>
</dbReference>
<dbReference type="FunFam" id="3.40.50.300:FF:000559">
    <property type="entry name" value="Nuclear/nucleolar GTPase 2"/>
    <property type="match status" value="1"/>
</dbReference>
<keyword evidence="4 7" id="KW-0539">Nucleus</keyword>
<dbReference type="PANTHER" id="PTHR11089:SF9">
    <property type="entry name" value="NUCLEOLAR GTP-BINDING PROTEIN 2"/>
    <property type="match status" value="1"/>
</dbReference>
<evidence type="ECO:0000313" key="11">
    <source>
        <dbReference type="Proteomes" id="UP001219518"/>
    </source>
</evidence>
<dbReference type="InterPro" id="IPR023179">
    <property type="entry name" value="GTP-bd_ortho_bundle_sf"/>
</dbReference>
<feature type="region of interest" description="Disordered" evidence="8">
    <location>
        <begin position="1"/>
        <end position="43"/>
    </location>
</feature>
<feature type="compositionally biased region" description="Basic residues" evidence="8">
    <location>
        <begin position="604"/>
        <end position="625"/>
    </location>
</feature>
<dbReference type="PRINTS" id="PR00326">
    <property type="entry name" value="GTP1OBG"/>
</dbReference>
<comment type="subunit">
    <text evidence="6">Interacts with LYAR and RPL23A. Interacts with the nuclear importin-beta receptor and, at a lower extent, with importin-alpha.</text>
</comment>
<evidence type="ECO:0000256" key="6">
    <source>
        <dbReference type="ARBA" id="ARBA00065814"/>
    </source>
</evidence>
<dbReference type="GO" id="GO:0005525">
    <property type="term" value="F:GTP binding"/>
    <property type="evidence" value="ECO:0007669"/>
    <property type="project" value="UniProtKB-KW"/>
</dbReference>
<feature type="domain" description="CP-type G" evidence="9">
    <location>
        <begin position="212"/>
        <end position="373"/>
    </location>
</feature>
<comment type="caution">
    <text evidence="10">The sequence shown here is derived from an EMBL/GenBank/DDBJ whole genome shotgun (WGS) entry which is preliminary data.</text>
</comment>
<evidence type="ECO:0000256" key="3">
    <source>
        <dbReference type="ARBA" id="ARBA00023134"/>
    </source>
</evidence>
<evidence type="ECO:0000313" key="10">
    <source>
        <dbReference type="EMBL" id="KAK3909007.1"/>
    </source>
</evidence>
<dbReference type="InterPro" id="IPR012971">
    <property type="entry name" value="NOG2_N_dom"/>
</dbReference>
<feature type="region of interest" description="Disordered" evidence="8">
    <location>
        <begin position="533"/>
        <end position="645"/>
    </location>
</feature>
<evidence type="ECO:0000256" key="1">
    <source>
        <dbReference type="ARBA" id="ARBA00004604"/>
    </source>
</evidence>
<dbReference type="SUPFAM" id="SSF52540">
    <property type="entry name" value="P-loop containing nucleoside triphosphate hydrolases"/>
    <property type="match status" value="1"/>
</dbReference>
<evidence type="ECO:0000256" key="4">
    <source>
        <dbReference type="ARBA" id="ARBA00023242"/>
    </source>
</evidence>
<comment type="function">
    <text evidence="5">GTPase that associates with pre-60S ribosomal subunits in the nucleolus and is required for their nuclear export and maturation. May promote cell proliferation possibly by increasing p53/TP53 protein levels, and consequently those of its downstream product CDKN1A/p21, and decreasing RPL23A protein levels.</text>
</comment>
<proteinExistence type="inferred from homology"/>
<dbReference type="PANTHER" id="PTHR11089">
    <property type="entry name" value="GTP-BINDING PROTEIN-RELATED"/>
    <property type="match status" value="1"/>
</dbReference>
<keyword evidence="11" id="KW-1185">Reference proteome</keyword>